<proteinExistence type="predicted"/>
<organism evidence="5 6">
    <name type="scientific">Paenibacillus artemisiicola</name>
    <dbReference type="NCBI Taxonomy" id="1172618"/>
    <lineage>
        <taxon>Bacteria</taxon>
        <taxon>Bacillati</taxon>
        <taxon>Bacillota</taxon>
        <taxon>Bacilli</taxon>
        <taxon>Bacillales</taxon>
        <taxon>Paenibacillaceae</taxon>
        <taxon>Paenibacillus</taxon>
    </lineage>
</organism>
<evidence type="ECO:0008006" key="7">
    <source>
        <dbReference type="Google" id="ProtNLM"/>
    </source>
</evidence>
<reference evidence="5 6" key="1">
    <citation type="submission" date="2021-03" db="EMBL/GenBank/DDBJ databases">
        <title>Paenibacillus artemisicola MWE-103 whole genome sequence.</title>
        <authorList>
            <person name="Ham Y.J."/>
        </authorList>
    </citation>
    <scope>NUCLEOTIDE SEQUENCE [LARGE SCALE GENOMIC DNA]</scope>
    <source>
        <strain evidence="5 6">MWE-103</strain>
    </source>
</reference>
<protein>
    <recommendedName>
        <fullName evidence="7">YD repeat-containing protein</fullName>
    </recommendedName>
</protein>
<dbReference type="Pfam" id="PF03534">
    <property type="entry name" value="SpvB"/>
    <property type="match status" value="1"/>
</dbReference>
<feature type="region of interest" description="Disordered" evidence="4">
    <location>
        <begin position="95"/>
        <end position="121"/>
    </location>
</feature>
<keyword evidence="2" id="KW-0964">Secreted</keyword>
<dbReference type="Proteomes" id="UP000670947">
    <property type="component" value="Unassembled WGS sequence"/>
</dbReference>
<comment type="subcellular location">
    <subcellularLocation>
        <location evidence="1">Secreted</location>
    </subcellularLocation>
</comment>
<evidence type="ECO:0000256" key="3">
    <source>
        <dbReference type="ARBA" id="ARBA00023026"/>
    </source>
</evidence>
<keyword evidence="6" id="KW-1185">Reference proteome</keyword>
<dbReference type="RefSeq" id="WP_208846717.1">
    <property type="nucleotide sequence ID" value="NZ_JAGGDJ010000002.1"/>
</dbReference>
<dbReference type="EMBL" id="JAGGDJ010000002">
    <property type="protein sequence ID" value="MBO7743715.1"/>
    <property type="molecule type" value="Genomic_DNA"/>
</dbReference>
<accession>A0ABS3W5X6</accession>
<evidence type="ECO:0000256" key="1">
    <source>
        <dbReference type="ARBA" id="ARBA00004613"/>
    </source>
</evidence>
<evidence type="ECO:0000256" key="4">
    <source>
        <dbReference type="SAM" id="MobiDB-lite"/>
    </source>
</evidence>
<comment type="caution">
    <text evidence="5">The sequence shown here is derived from an EMBL/GenBank/DDBJ whole genome shotgun (WGS) entry which is preliminary data.</text>
</comment>
<dbReference type="InterPro" id="IPR003284">
    <property type="entry name" value="Sal_SpvB"/>
</dbReference>
<name>A0ABS3W5X6_9BACL</name>
<evidence type="ECO:0000313" key="6">
    <source>
        <dbReference type="Proteomes" id="UP000670947"/>
    </source>
</evidence>
<gene>
    <name evidence="5" type="ORF">I8J29_05870</name>
</gene>
<sequence>MTTPSITLPKGGGAIRAMGEKFAANPVTGTGSMSVPLHWRSISKDNILTLYGYDANSRIADPLDASRIFSWLICESRDDKGNGIRYLYKKEDGACQPRPGQADPFNQVHQRNRGHASDPRRTAQRYLQRVLYGNLKPLLDAQGRRPRYLSDLPPLQALSGSSP</sequence>
<evidence type="ECO:0000313" key="5">
    <source>
        <dbReference type="EMBL" id="MBO7743715.1"/>
    </source>
</evidence>
<keyword evidence="3" id="KW-0843">Virulence</keyword>
<evidence type="ECO:0000256" key="2">
    <source>
        <dbReference type="ARBA" id="ARBA00022525"/>
    </source>
</evidence>